<evidence type="ECO:0000256" key="10">
    <source>
        <dbReference type="ARBA" id="ARBA00022884"/>
    </source>
</evidence>
<dbReference type="Gene3D" id="1.10.630.10">
    <property type="entry name" value="Cytochrome P450"/>
    <property type="match status" value="1"/>
</dbReference>
<evidence type="ECO:0000256" key="8">
    <source>
        <dbReference type="ARBA" id="ARBA00022723"/>
    </source>
</evidence>
<evidence type="ECO:0000256" key="19">
    <source>
        <dbReference type="SAM" id="Phobius"/>
    </source>
</evidence>
<keyword evidence="7 19" id="KW-0812">Transmembrane</keyword>
<dbReference type="InterPro" id="IPR018850">
    <property type="entry name" value="Mt_escape_2_C"/>
</dbReference>
<keyword evidence="15" id="KW-0496">Mitochondrion</keyword>
<reference evidence="22" key="1">
    <citation type="journal article" date="2017" name="Genome Biol.">
        <title>Comparative genomics reveals high biological diversity and specific adaptations in the industrially and medically important fungal genus Aspergillus.</title>
        <authorList>
            <person name="de Vries R.P."/>
            <person name="Riley R."/>
            <person name="Wiebenga A."/>
            <person name="Aguilar-Osorio G."/>
            <person name="Amillis S."/>
            <person name="Uchima C.A."/>
            <person name="Anderluh G."/>
            <person name="Asadollahi M."/>
            <person name="Askin M."/>
            <person name="Barry K."/>
            <person name="Battaglia E."/>
            <person name="Bayram O."/>
            <person name="Benocci T."/>
            <person name="Braus-Stromeyer S.A."/>
            <person name="Caldana C."/>
            <person name="Canovas D."/>
            <person name="Cerqueira G.C."/>
            <person name="Chen F."/>
            <person name="Chen W."/>
            <person name="Choi C."/>
            <person name="Clum A."/>
            <person name="Dos Santos R.A."/>
            <person name="Damasio A.R."/>
            <person name="Diallinas G."/>
            <person name="Emri T."/>
            <person name="Fekete E."/>
            <person name="Flipphi M."/>
            <person name="Freyberg S."/>
            <person name="Gallo A."/>
            <person name="Gournas C."/>
            <person name="Habgood R."/>
            <person name="Hainaut M."/>
            <person name="Harispe M.L."/>
            <person name="Henrissat B."/>
            <person name="Hilden K.S."/>
            <person name="Hope R."/>
            <person name="Hossain A."/>
            <person name="Karabika E."/>
            <person name="Karaffa L."/>
            <person name="Karanyi Z."/>
            <person name="Krasevec N."/>
            <person name="Kuo A."/>
            <person name="Kusch H."/>
            <person name="LaButti K."/>
            <person name="Lagendijk E.L."/>
            <person name="Lapidus A."/>
            <person name="Levasseur A."/>
            <person name="Lindquist E."/>
            <person name="Lipzen A."/>
            <person name="Logrieco A.F."/>
            <person name="MacCabe A."/>
            <person name="Maekelae M.R."/>
            <person name="Malavazi I."/>
            <person name="Melin P."/>
            <person name="Meyer V."/>
            <person name="Mielnichuk N."/>
            <person name="Miskei M."/>
            <person name="Molnar A.P."/>
            <person name="Mule G."/>
            <person name="Ngan C.Y."/>
            <person name="Orejas M."/>
            <person name="Orosz E."/>
            <person name="Ouedraogo J.P."/>
            <person name="Overkamp K.M."/>
            <person name="Park H.-S."/>
            <person name="Perrone G."/>
            <person name="Piumi F."/>
            <person name="Punt P.J."/>
            <person name="Ram A.F."/>
            <person name="Ramon A."/>
            <person name="Rauscher S."/>
            <person name="Record E."/>
            <person name="Riano-Pachon D.M."/>
            <person name="Robert V."/>
            <person name="Roehrig J."/>
            <person name="Ruller R."/>
            <person name="Salamov A."/>
            <person name="Salih N.S."/>
            <person name="Samson R.A."/>
            <person name="Sandor E."/>
            <person name="Sanguinetti M."/>
            <person name="Schuetze T."/>
            <person name="Sepcic K."/>
            <person name="Shelest E."/>
            <person name="Sherlock G."/>
            <person name="Sophianopoulou V."/>
            <person name="Squina F.M."/>
            <person name="Sun H."/>
            <person name="Susca A."/>
            <person name="Todd R.B."/>
            <person name="Tsang A."/>
            <person name="Unkles S.E."/>
            <person name="van de Wiele N."/>
            <person name="van Rossen-Uffink D."/>
            <person name="Oliveira J.V."/>
            <person name="Vesth T.C."/>
            <person name="Visser J."/>
            <person name="Yu J.-H."/>
            <person name="Zhou M."/>
            <person name="Andersen M.R."/>
            <person name="Archer D.B."/>
            <person name="Baker S.E."/>
            <person name="Benoit I."/>
            <person name="Brakhage A.A."/>
            <person name="Braus G.H."/>
            <person name="Fischer R."/>
            <person name="Frisvad J.C."/>
            <person name="Goldman G.H."/>
            <person name="Houbraken J."/>
            <person name="Oakley B."/>
            <person name="Pocsi I."/>
            <person name="Scazzocchio C."/>
            <person name="Seiboth B."/>
            <person name="vanKuyk P.A."/>
            <person name="Wortman J."/>
            <person name="Dyer P.S."/>
            <person name="Grigoriev I.V."/>
        </authorList>
    </citation>
    <scope>NUCLEOTIDE SEQUENCE [LARGE SCALE GENOMIC DNA]</scope>
    <source>
        <strain evidence="22">CBS 506.65</strain>
    </source>
</reference>
<organism evidence="21 22">
    <name type="scientific">Penicilliopsis zonata CBS 506.65</name>
    <dbReference type="NCBI Taxonomy" id="1073090"/>
    <lineage>
        <taxon>Eukaryota</taxon>
        <taxon>Fungi</taxon>
        <taxon>Dikarya</taxon>
        <taxon>Ascomycota</taxon>
        <taxon>Pezizomycotina</taxon>
        <taxon>Eurotiomycetes</taxon>
        <taxon>Eurotiomycetidae</taxon>
        <taxon>Eurotiales</taxon>
        <taxon>Aspergillaceae</taxon>
        <taxon>Penicilliopsis</taxon>
    </lineage>
</organism>
<evidence type="ECO:0000259" key="20">
    <source>
        <dbReference type="PROSITE" id="PS50102"/>
    </source>
</evidence>
<keyword evidence="10 18" id="KW-0694">RNA-binding</keyword>
<keyword evidence="11" id="KW-0809">Transit peptide</keyword>
<evidence type="ECO:0000256" key="14">
    <source>
        <dbReference type="ARBA" id="ARBA00023004"/>
    </source>
</evidence>
<dbReference type="GeneID" id="34612969"/>
<comment type="similarity">
    <text evidence="4">Belongs to the cytochrome P450 family.</text>
</comment>
<dbReference type="GO" id="GO:0005743">
    <property type="term" value="C:mitochondrial inner membrane"/>
    <property type="evidence" value="ECO:0007669"/>
    <property type="project" value="UniProtKB-SubCell"/>
</dbReference>
<dbReference type="InterPro" id="IPR036396">
    <property type="entry name" value="Cyt_P450_sf"/>
</dbReference>
<evidence type="ECO:0000313" key="21">
    <source>
        <dbReference type="EMBL" id="OJJ44166.1"/>
    </source>
</evidence>
<name>A0A1L9SAK0_9EURO</name>
<comment type="cofactor">
    <cofactor evidence="1">
        <name>heme</name>
        <dbReference type="ChEBI" id="CHEBI:30413"/>
    </cofactor>
</comment>
<dbReference type="FunFam" id="3.30.70.330:FF:000959">
    <property type="entry name" value="Mitochondrial escape protein 2"/>
    <property type="match status" value="1"/>
</dbReference>
<evidence type="ECO:0000256" key="18">
    <source>
        <dbReference type="PROSITE-ProRule" id="PRU00176"/>
    </source>
</evidence>
<dbReference type="GO" id="GO:0006397">
    <property type="term" value="P:mRNA processing"/>
    <property type="evidence" value="ECO:0007669"/>
    <property type="project" value="UniProtKB-KW"/>
</dbReference>
<evidence type="ECO:0000256" key="2">
    <source>
        <dbReference type="ARBA" id="ARBA00004434"/>
    </source>
</evidence>
<dbReference type="PANTHER" id="PTHR32198">
    <property type="entry name" value="MITOCHONDRIAL ESCAPE PROTEIN 2"/>
    <property type="match status" value="1"/>
</dbReference>
<evidence type="ECO:0000256" key="12">
    <source>
        <dbReference type="ARBA" id="ARBA00022989"/>
    </source>
</evidence>
<comment type="similarity">
    <text evidence="3">Belongs to the YME2 family.</text>
</comment>
<keyword evidence="12 19" id="KW-1133">Transmembrane helix</keyword>
<keyword evidence="22" id="KW-1185">Reference proteome</keyword>
<proteinExistence type="inferred from homology"/>
<feature type="domain" description="RRM" evidence="20">
    <location>
        <begin position="162"/>
        <end position="254"/>
    </location>
</feature>
<gene>
    <name evidence="21" type="ORF">ASPZODRAFT_161257</name>
</gene>
<dbReference type="GO" id="GO:0005506">
    <property type="term" value="F:iron ion binding"/>
    <property type="evidence" value="ECO:0007669"/>
    <property type="project" value="InterPro"/>
</dbReference>
<dbReference type="GO" id="GO:0020037">
    <property type="term" value="F:heme binding"/>
    <property type="evidence" value="ECO:0007669"/>
    <property type="project" value="InterPro"/>
</dbReference>
<evidence type="ECO:0000256" key="17">
    <source>
        <dbReference type="ARBA" id="ARBA00025276"/>
    </source>
</evidence>
<dbReference type="PRINTS" id="PR00465">
    <property type="entry name" value="EP450IV"/>
</dbReference>
<dbReference type="RefSeq" id="XP_022578676.1">
    <property type="nucleotide sequence ID" value="XM_022726505.1"/>
</dbReference>
<dbReference type="SUPFAM" id="SSF48264">
    <property type="entry name" value="Cytochrome P450"/>
    <property type="match status" value="1"/>
</dbReference>
<evidence type="ECO:0000256" key="5">
    <source>
        <dbReference type="ARBA" id="ARBA00020222"/>
    </source>
</evidence>
<keyword evidence="8" id="KW-0479">Metal-binding</keyword>
<dbReference type="InterPro" id="IPR039627">
    <property type="entry name" value="Yme2_C"/>
</dbReference>
<dbReference type="CDD" id="cd12433">
    <property type="entry name" value="RRM_Yme2p_like"/>
    <property type="match status" value="1"/>
</dbReference>
<dbReference type="Pfam" id="PF00067">
    <property type="entry name" value="p450"/>
    <property type="match status" value="1"/>
</dbReference>
<evidence type="ECO:0000256" key="7">
    <source>
        <dbReference type="ARBA" id="ARBA00022692"/>
    </source>
</evidence>
<keyword evidence="6" id="KW-0507">mRNA processing</keyword>
<keyword evidence="13" id="KW-0560">Oxidoreductase</keyword>
<dbReference type="Pfam" id="PF00076">
    <property type="entry name" value="RRM_1"/>
    <property type="match status" value="1"/>
</dbReference>
<dbReference type="GO" id="GO:0003723">
    <property type="term" value="F:RNA binding"/>
    <property type="evidence" value="ECO:0007669"/>
    <property type="project" value="UniProtKB-UniRule"/>
</dbReference>
<dbReference type="SUPFAM" id="SSF54928">
    <property type="entry name" value="RNA-binding domain, RBD"/>
    <property type="match status" value="1"/>
</dbReference>
<dbReference type="Proteomes" id="UP000184188">
    <property type="component" value="Unassembled WGS sequence"/>
</dbReference>
<dbReference type="CDD" id="cd11040">
    <property type="entry name" value="CYP7_CYP8-like"/>
    <property type="match status" value="1"/>
</dbReference>
<dbReference type="STRING" id="1073090.A0A1L9SAK0"/>
<dbReference type="GO" id="GO:0004497">
    <property type="term" value="F:monooxygenase activity"/>
    <property type="evidence" value="ECO:0007669"/>
    <property type="project" value="InterPro"/>
</dbReference>
<evidence type="ECO:0000256" key="3">
    <source>
        <dbReference type="ARBA" id="ARBA00010320"/>
    </source>
</evidence>
<dbReference type="InterPro" id="IPR035979">
    <property type="entry name" value="RBD_domain_sf"/>
</dbReference>
<dbReference type="OrthoDB" id="10267654at2759"/>
<dbReference type="PANTHER" id="PTHR32198:SF2">
    <property type="entry name" value="MITOCHONDRIAL ESCAPE PROTEIN 2"/>
    <property type="match status" value="1"/>
</dbReference>
<dbReference type="PROSITE" id="PS50102">
    <property type="entry name" value="RRM"/>
    <property type="match status" value="1"/>
</dbReference>
<dbReference type="InterPro" id="IPR001128">
    <property type="entry name" value="Cyt_P450"/>
</dbReference>
<evidence type="ECO:0000256" key="1">
    <source>
        <dbReference type="ARBA" id="ARBA00001971"/>
    </source>
</evidence>
<comment type="function">
    <text evidence="17">Plays a role in maintaining the mitochondrial genome and in controlling the mtDNA escape. Involved in the regulation of mtDNA nucleotide structure and number. May have a dispensable role in early maturation of pre-rRNA.</text>
</comment>
<sequence length="1354" mass="152065">MIPLSVARGAFPPAGARTSSVKAGHIEIKDGEHLIFVNNIFPPKLQWLLRIPLRGTRSFEDALKRIDRPHIAASDPVSIIRRALPEKLPLEIKDIVPRVHEGGAFVKYSHGAEVDSTQVEDAIRAHLAEHPIRPWFNPFQSVEAARVLGRPWIEDLYRIPSQRLKIEFLPTTPESSAAELTQETLYSLLRPYGKLKTIERQPSDSKVVPRYAYVEFRRPKYAVMARNCLHGFVLPETDGGGKSGTKLKLQYERKIKLSMINNWLLSHPRIVLPILAAIVATITVIIFDPIRTFFIRLKIKASAQSEGNAILRWVQKQMSKASFRFGHHGKSEVRGLMAIWENLQTEISQLQAWLTENVETFIVVQGPRGSGKRELVLDQTLKDRKYKIVIDCKQIQDARGDAAKITKAAAQVGYRPVFSWMNSISSFIDLAAQGMIGTKAGFSETLDVQLSKIWQSTATALKQVALEDHKKDEKGAHLTEEEYLDSHPEKRPVVVIDNYLHNASEDDVVYAKITEWAAGLTAGNIAHVIFLTTDISFAKPLSKALPNQVFRSISLGDCSLDVGRRFVLNHLEREIADESPDPQDSSKLEDLDACIEALGGRVTDLEFMAQRIKVGDTPRGAVNRIIDQSASEILKSFILDTAADNSQHQWTREQVWHLIKALAHTKSGVMSYNQIILSDLFKDNGEGTLRSLEQAELISIISVDGSPRWIKPGKPIFQAVFQRLTENKALSTRLDLAILAQLISKQNKSIATYEEELKLLGQLPKQPRELQLRIQWLLNKVYAAQNKIAKYEDEGSGLEKTAVAVVVFSCIATRILSGLQSRSTTVQTGNNDDTRNVSVAPYWIPWVGHAPFVAWNPLYFISRTWRSVKEPVFGLYMGGVKQNVVLSPPMIDSVLLSRDVSSDSTTKYILEKVFGDRGTQRRLKPEDSHAIHQKIPSQFMREPFLSDASTSLVRLIERETPNLVGFCQSMVDQAIWERCSQVIVPDDAADSLVCEANMFSLVRNFVGHLTSTVFMGQAFVETFPGFLGDLWTLDNHAVALSMGVPFWIPLPGVSGAFTARERLLRSLTSFHQAFIQWDDGRNPGFELSDLDDVSEPIKERIRAFRDLGLSPRESAPAHLSLLWAMNANIAPMVFWTLLRILADPDLFVQIREEVAPFAKASRLTREETGFPFQEPPRISIDLDALLSSCPLLRASCYEALRLDCAPLSFRELTADVTIREPEEDAFMNCSPQGPRQYRLPKGEYVIIPHGVHQNDSAYFADPTKYDPSRFIVTDPDTQEKKADPRTVRPFSGGVLNFKLQQFSERELLAFVAAILLMWDIEPVGGKKWAIPGHKVATGAFLPSREIRVRIKSRV</sequence>
<evidence type="ECO:0000256" key="13">
    <source>
        <dbReference type="ARBA" id="ARBA00023002"/>
    </source>
</evidence>
<feature type="transmembrane region" description="Helical" evidence="19">
    <location>
        <begin position="270"/>
        <end position="290"/>
    </location>
</feature>
<dbReference type="Gene3D" id="3.30.70.330">
    <property type="match status" value="1"/>
</dbReference>
<dbReference type="EMBL" id="KV878349">
    <property type="protein sequence ID" value="OJJ44166.1"/>
    <property type="molecule type" value="Genomic_DNA"/>
</dbReference>
<evidence type="ECO:0000256" key="11">
    <source>
        <dbReference type="ARBA" id="ARBA00022946"/>
    </source>
</evidence>
<evidence type="ECO:0000256" key="16">
    <source>
        <dbReference type="ARBA" id="ARBA00023136"/>
    </source>
</evidence>
<dbReference type="VEuPathDB" id="FungiDB:ASPZODRAFT_161257"/>
<dbReference type="Pfam" id="PF10443">
    <property type="entry name" value="RNA12"/>
    <property type="match status" value="1"/>
</dbReference>
<keyword evidence="16 19" id="KW-0472">Membrane</keyword>
<dbReference type="GO" id="GO:0016705">
    <property type="term" value="F:oxidoreductase activity, acting on paired donors, with incorporation or reduction of molecular oxygen"/>
    <property type="evidence" value="ECO:0007669"/>
    <property type="project" value="InterPro"/>
</dbReference>
<accession>A0A1L9SAK0</accession>
<dbReference type="InterPro" id="IPR000504">
    <property type="entry name" value="RRM_dom"/>
</dbReference>
<evidence type="ECO:0000256" key="4">
    <source>
        <dbReference type="ARBA" id="ARBA00010617"/>
    </source>
</evidence>
<dbReference type="InterPro" id="IPR034260">
    <property type="entry name" value="Yme2_RRM"/>
</dbReference>
<evidence type="ECO:0000256" key="9">
    <source>
        <dbReference type="ARBA" id="ARBA00022792"/>
    </source>
</evidence>
<keyword evidence="14" id="KW-0408">Iron</keyword>
<keyword evidence="9" id="KW-0999">Mitochondrion inner membrane</keyword>
<protein>
    <recommendedName>
        <fullName evidence="5">Mitochondrial escape protein 2</fullName>
    </recommendedName>
</protein>
<evidence type="ECO:0000256" key="15">
    <source>
        <dbReference type="ARBA" id="ARBA00023128"/>
    </source>
</evidence>
<comment type="subcellular location">
    <subcellularLocation>
        <location evidence="2">Mitochondrion inner membrane</location>
        <topology evidence="2">Single-pass membrane protein</topology>
    </subcellularLocation>
</comment>
<dbReference type="InterPro" id="IPR012677">
    <property type="entry name" value="Nucleotide-bd_a/b_plait_sf"/>
</dbReference>
<evidence type="ECO:0000256" key="6">
    <source>
        <dbReference type="ARBA" id="ARBA00022664"/>
    </source>
</evidence>
<dbReference type="InterPro" id="IPR002403">
    <property type="entry name" value="Cyt_P450_E_grp-IV"/>
</dbReference>
<evidence type="ECO:0000313" key="22">
    <source>
        <dbReference type="Proteomes" id="UP000184188"/>
    </source>
</evidence>